<sequence>MHEWLEPMGLSQYALAKAIDVPPRRINEIVKGMRGITADTALRLAVFFGTDAQSWLNLQSDYDLAEARDAMADVLARIQRFEPTHP</sequence>
<evidence type="ECO:0000313" key="3">
    <source>
        <dbReference type="EMBL" id="SDY90965.1"/>
    </source>
</evidence>
<reference evidence="3 4" key="1">
    <citation type="submission" date="2016-10" db="EMBL/GenBank/DDBJ databases">
        <authorList>
            <person name="de Groot N.N."/>
        </authorList>
    </citation>
    <scope>NUCLEOTIDE SEQUENCE [LARGE SCALE GENOMIC DNA]</scope>
    <source>
        <strain evidence="3 4">LMG 24775</strain>
    </source>
</reference>
<feature type="domain" description="HTH cro/C1-type" evidence="2">
    <location>
        <begin position="9"/>
        <end position="55"/>
    </location>
</feature>
<gene>
    <name evidence="3" type="ORF">SAMN05421547_10984</name>
</gene>
<dbReference type="CDD" id="cd00093">
    <property type="entry name" value="HTH_XRE"/>
    <property type="match status" value="1"/>
</dbReference>
<dbReference type="SMART" id="SM00530">
    <property type="entry name" value="HTH_XRE"/>
    <property type="match status" value="1"/>
</dbReference>
<dbReference type="InterPro" id="IPR013430">
    <property type="entry name" value="Toxin_antidote_HigA"/>
</dbReference>
<name>A0A1H3NR94_9BURK</name>
<evidence type="ECO:0000256" key="1">
    <source>
        <dbReference type="ARBA" id="ARBA00023125"/>
    </source>
</evidence>
<dbReference type="Gene3D" id="1.10.260.40">
    <property type="entry name" value="lambda repressor-like DNA-binding domains"/>
    <property type="match status" value="1"/>
</dbReference>
<dbReference type="Pfam" id="PF01381">
    <property type="entry name" value="HTH_3"/>
    <property type="match status" value="1"/>
</dbReference>
<dbReference type="InterPro" id="IPR001387">
    <property type="entry name" value="Cro/C1-type_HTH"/>
</dbReference>
<dbReference type="PANTHER" id="PTHR36924">
    <property type="entry name" value="ANTITOXIN HIGA-1"/>
    <property type="match status" value="1"/>
</dbReference>
<evidence type="ECO:0000313" key="4">
    <source>
        <dbReference type="Proteomes" id="UP000183417"/>
    </source>
</evidence>
<dbReference type="Proteomes" id="UP000183417">
    <property type="component" value="Unassembled WGS sequence"/>
</dbReference>
<accession>A0A1H3NR94</accession>
<dbReference type="EMBL" id="FNPE01000009">
    <property type="protein sequence ID" value="SDY90965.1"/>
    <property type="molecule type" value="Genomic_DNA"/>
</dbReference>
<dbReference type="GO" id="GO:0003677">
    <property type="term" value="F:DNA binding"/>
    <property type="evidence" value="ECO:0007669"/>
    <property type="project" value="UniProtKB-KW"/>
</dbReference>
<dbReference type="NCBIfam" id="TIGR02607">
    <property type="entry name" value="antidote_HigA"/>
    <property type="match status" value="1"/>
</dbReference>
<dbReference type="PROSITE" id="PS50943">
    <property type="entry name" value="HTH_CROC1"/>
    <property type="match status" value="1"/>
</dbReference>
<organism evidence="3 4">
    <name type="scientific">Delftia lacustris</name>
    <dbReference type="NCBI Taxonomy" id="558537"/>
    <lineage>
        <taxon>Bacteria</taxon>
        <taxon>Pseudomonadati</taxon>
        <taxon>Pseudomonadota</taxon>
        <taxon>Betaproteobacteria</taxon>
        <taxon>Burkholderiales</taxon>
        <taxon>Comamonadaceae</taxon>
        <taxon>Delftia</taxon>
    </lineage>
</organism>
<dbReference type="PANTHER" id="PTHR36924:SF1">
    <property type="entry name" value="ANTITOXIN HIGA-1"/>
    <property type="match status" value="1"/>
</dbReference>
<keyword evidence="1" id="KW-0238">DNA-binding</keyword>
<dbReference type="SUPFAM" id="SSF47413">
    <property type="entry name" value="lambda repressor-like DNA-binding domains"/>
    <property type="match status" value="1"/>
</dbReference>
<evidence type="ECO:0000259" key="2">
    <source>
        <dbReference type="PROSITE" id="PS50943"/>
    </source>
</evidence>
<dbReference type="AlphaFoldDB" id="A0A1H3NR94"/>
<proteinExistence type="predicted"/>
<dbReference type="InterPro" id="IPR010982">
    <property type="entry name" value="Lambda_DNA-bd_dom_sf"/>
</dbReference>
<protein>
    <submittedName>
        <fullName evidence="3">Addiction module antidote protein, HigA family</fullName>
    </submittedName>
</protein>